<dbReference type="Proteomes" id="UP000601435">
    <property type="component" value="Unassembled WGS sequence"/>
</dbReference>
<evidence type="ECO:0000313" key="2">
    <source>
        <dbReference type="Proteomes" id="UP000601435"/>
    </source>
</evidence>
<dbReference type="InterPro" id="IPR036869">
    <property type="entry name" value="J_dom_sf"/>
</dbReference>
<accession>A0A812PIU7</accession>
<dbReference type="OrthoDB" id="478590at2759"/>
<dbReference type="AlphaFoldDB" id="A0A812PIU7"/>
<proteinExistence type="predicted"/>
<gene>
    <name evidence="1" type="primary">pksN</name>
    <name evidence="1" type="ORF">SNEC2469_LOCUS9184</name>
</gene>
<evidence type="ECO:0000313" key="1">
    <source>
        <dbReference type="EMBL" id="CAE7353064.1"/>
    </source>
</evidence>
<comment type="caution">
    <text evidence="1">The sequence shown here is derived from an EMBL/GenBank/DDBJ whole genome shotgun (WGS) entry which is preliminary data.</text>
</comment>
<keyword evidence="2" id="KW-1185">Reference proteome</keyword>
<organism evidence="1 2">
    <name type="scientific">Symbiodinium necroappetens</name>
    <dbReference type="NCBI Taxonomy" id="1628268"/>
    <lineage>
        <taxon>Eukaryota</taxon>
        <taxon>Sar</taxon>
        <taxon>Alveolata</taxon>
        <taxon>Dinophyceae</taxon>
        <taxon>Suessiales</taxon>
        <taxon>Symbiodiniaceae</taxon>
        <taxon>Symbiodinium</taxon>
    </lineage>
</organism>
<reference evidence="1" key="1">
    <citation type="submission" date="2021-02" db="EMBL/GenBank/DDBJ databases">
        <authorList>
            <person name="Dougan E. K."/>
            <person name="Rhodes N."/>
            <person name="Thang M."/>
            <person name="Chan C."/>
        </authorList>
    </citation>
    <scope>NUCLEOTIDE SEQUENCE</scope>
</reference>
<protein>
    <submittedName>
        <fullName evidence="1">PksN protein</fullName>
    </submittedName>
</protein>
<dbReference type="SUPFAM" id="SSF46565">
    <property type="entry name" value="Chaperone J-domain"/>
    <property type="match status" value="1"/>
</dbReference>
<name>A0A812PIU7_9DINO</name>
<dbReference type="EMBL" id="CAJNJA010014919">
    <property type="protein sequence ID" value="CAE7353064.1"/>
    <property type="molecule type" value="Genomic_DNA"/>
</dbReference>
<sequence length="150" mass="17095">MKSQRRLMALQARRIKATKLVAETQRPWWAPLASEAPRFLRTMPQVPDIDCHQMLGATRGASPTELKDAFLAKARQHDPLMDVQQDRTNFVVARMCYEFLAASQRSEEGRRSPQMPLADVDDLHDGPFQRWSGLQSTRAFFGSLMPKAQP</sequence>